<name>A0A0F9BX56_9ZZZZ</name>
<evidence type="ECO:0000259" key="3">
    <source>
        <dbReference type="Pfam" id="PF02803"/>
    </source>
</evidence>
<dbReference type="InterPro" id="IPR016039">
    <property type="entry name" value="Thiolase-like"/>
</dbReference>
<dbReference type="InterPro" id="IPR020610">
    <property type="entry name" value="Thiolase_AS"/>
</dbReference>
<dbReference type="PANTHER" id="PTHR43853">
    <property type="entry name" value="3-KETOACYL-COA THIOLASE, PEROXISOMAL"/>
    <property type="match status" value="1"/>
</dbReference>
<comment type="caution">
    <text evidence="4">The sequence shown here is derived from an EMBL/GenBank/DDBJ whole genome shotgun (WGS) entry which is preliminary data.</text>
</comment>
<dbReference type="PROSITE" id="PS00099">
    <property type="entry name" value="THIOLASE_3"/>
    <property type="match status" value="1"/>
</dbReference>
<keyword evidence="1" id="KW-0276">Fatty acid metabolism</keyword>
<feature type="domain" description="Thiolase C-terminal" evidence="3">
    <location>
        <begin position="1"/>
        <end position="68"/>
    </location>
</feature>
<organism evidence="4">
    <name type="scientific">marine sediment metagenome</name>
    <dbReference type="NCBI Taxonomy" id="412755"/>
    <lineage>
        <taxon>unclassified sequences</taxon>
        <taxon>metagenomes</taxon>
        <taxon>ecological metagenomes</taxon>
    </lineage>
</organism>
<evidence type="ECO:0000256" key="1">
    <source>
        <dbReference type="ARBA" id="ARBA00022832"/>
    </source>
</evidence>
<protein>
    <recommendedName>
        <fullName evidence="3">Thiolase C-terminal domain-containing protein</fullName>
    </recommendedName>
</protein>
<reference evidence="4" key="1">
    <citation type="journal article" date="2015" name="Nature">
        <title>Complex archaea that bridge the gap between prokaryotes and eukaryotes.</title>
        <authorList>
            <person name="Spang A."/>
            <person name="Saw J.H."/>
            <person name="Jorgensen S.L."/>
            <person name="Zaremba-Niedzwiedzka K."/>
            <person name="Martijn J."/>
            <person name="Lind A.E."/>
            <person name="van Eijk R."/>
            <person name="Schleper C."/>
            <person name="Guy L."/>
            <person name="Ettema T.J."/>
        </authorList>
    </citation>
    <scope>NUCLEOTIDE SEQUENCE</scope>
</reference>
<keyword evidence="2" id="KW-0443">Lipid metabolism</keyword>
<dbReference type="InterPro" id="IPR020617">
    <property type="entry name" value="Thiolase_C"/>
</dbReference>
<dbReference type="SUPFAM" id="SSF53901">
    <property type="entry name" value="Thiolase-like"/>
    <property type="match status" value="1"/>
</dbReference>
<dbReference type="GO" id="GO:0006635">
    <property type="term" value="P:fatty acid beta-oxidation"/>
    <property type="evidence" value="ECO:0007669"/>
    <property type="project" value="TreeGrafter"/>
</dbReference>
<evidence type="ECO:0000313" key="4">
    <source>
        <dbReference type="EMBL" id="KKL26479.1"/>
    </source>
</evidence>
<dbReference type="Gene3D" id="3.40.47.10">
    <property type="match status" value="1"/>
</dbReference>
<dbReference type="Pfam" id="PF02803">
    <property type="entry name" value="Thiolase_C"/>
    <property type="match status" value="1"/>
</dbReference>
<accession>A0A0F9BX56</accession>
<sequence>VLAVGQELSWDWDRVNPKGGAIALGHPLGATGGRLVGTMGYEMNRRDAEWGLVTLCMGGGMGMSVALQRENYD</sequence>
<feature type="non-terminal residue" evidence="4">
    <location>
        <position position="1"/>
    </location>
</feature>
<dbReference type="AlphaFoldDB" id="A0A0F9BX56"/>
<dbReference type="InterPro" id="IPR050215">
    <property type="entry name" value="Thiolase-like_sf_Thiolase"/>
</dbReference>
<dbReference type="GO" id="GO:0003988">
    <property type="term" value="F:acetyl-CoA C-acyltransferase activity"/>
    <property type="evidence" value="ECO:0007669"/>
    <property type="project" value="TreeGrafter"/>
</dbReference>
<evidence type="ECO:0000256" key="2">
    <source>
        <dbReference type="ARBA" id="ARBA00023098"/>
    </source>
</evidence>
<gene>
    <name evidence="4" type="ORF">LCGC14_2394910</name>
</gene>
<dbReference type="InterPro" id="IPR020613">
    <property type="entry name" value="Thiolase_CS"/>
</dbReference>
<proteinExistence type="predicted"/>
<dbReference type="GO" id="GO:0010124">
    <property type="term" value="P:phenylacetate catabolic process"/>
    <property type="evidence" value="ECO:0007669"/>
    <property type="project" value="TreeGrafter"/>
</dbReference>
<dbReference type="PANTHER" id="PTHR43853:SF8">
    <property type="entry name" value="3-KETOACYL-COA THIOLASE, PEROXISOMAL"/>
    <property type="match status" value="1"/>
</dbReference>
<dbReference type="PROSITE" id="PS00737">
    <property type="entry name" value="THIOLASE_2"/>
    <property type="match status" value="1"/>
</dbReference>
<dbReference type="EMBL" id="LAZR01035825">
    <property type="protein sequence ID" value="KKL26479.1"/>
    <property type="molecule type" value="Genomic_DNA"/>
</dbReference>